<proteinExistence type="predicted"/>
<evidence type="ECO:0000256" key="1">
    <source>
        <dbReference type="SAM" id="Phobius"/>
    </source>
</evidence>
<name>A0ABR5DC19_9HYPH</name>
<reference evidence="2 3" key="1">
    <citation type="submission" date="2014-12" db="EMBL/GenBank/DDBJ databases">
        <authorList>
            <person name="Kuzmanovic N."/>
            <person name="Pulawska J."/>
            <person name="Obradovic A."/>
        </authorList>
    </citation>
    <scope>NUCLEOTIDE SEQUENCE [LARGE SCALE GENOMIC DNA]</scope>
    <source>
        <strain evidence="2 3">KFB 330</strain>
    </source>
</reference>
<sequence>MGKVFLKLKEYILSERFFLDALLSACLYFCFFYYVPYLIKSTFSGEIKTGIGSYRATEKPFKYFSFLFFNIALFLITGFGAFVILRHRYGFF</sequence>
<keyword evidence="1" id="KW-1133">Transmembrane helix</keyword>
<keyword evidence="3" id="KW-1185">Reference proteome</keyword>
<feature type="transmembrane region" description="Helical" evidence="1">
    <location>
        <begin position="21"/>
        <end position="39"/>
    </location>
</feature>
<dbReference type="EMBL" id="JWIT01000003">
    <property type="protein sequence ID" value="KJF74625.1"/>
    <property type="molecule type" value="Genomic_DNA"/>
</dbReference>
<accession>A0ABR5DC19</accession>
<gene>
    <name evidence="2" type="ORF">RP75_05865</name>
</gene>
<organism evidence="2 3">
    <name type="scientific">Agrobacterium arsenijevicii</name>
    <dbReference type="NCBI Taxonomy" id="1585697"/>
    <lineage>
        <taxon>Bacteria</taxon>
        <taxon>Pseudomonadati</taxon>
        <taxon>Pseudomonadota</taxon>
        <taxon>Alphaproteobacteria</taxon>
        <taxon>Hyphomicrobiales</taxon>
        <taxon>Rhizobiaceae</taxon>
        <taxon>Rhizobium/Agrobacterium group</taxon>
        <taxon>Agrobacterium</taxon>
    </lineage>
</organism>
<keyword evidence="1" id="KW-0812">Transmembrane</keyword>
<protein>
    <submittedName>
        <fullName evidence="2">Uncharacterized protein</fullName>
    </submittedName>
</protein>
<dbReference type="Proteomes" id="UP000032564">
    <property type="component" value="Unassembled WGS sequence"/>
</dbReference>
<comment type="caution">
    <text evidence="2">The sequence shown here is derived from an EMBL/GenBank/DDBJ whole genome shotgun (WGS) entry which is preliminary data.</text>
</comment>
<evidence type="ECO:0000313" key="2">
    <source>
        <dbReference type="EMBL" id="KJF74625.1"/>
    </source>
</evidence>
<evidence type="ECO:0000313" key="3">
    <source>
        <dbReference type="Proteomes" id="UP000032564"/>
    </source>
</evidence>
<keyword evidence="1" id="KW-0472">Membrane</keyword>
<feature type="transmembrane region" description="Helical" evidence="1">
    <location>
        <begin position="63"/>
        <end position="85"/>
    </location>
</feature>